<proteinExistence type="predicted"/>
<sequence length="65" mass="7372">MMKELQIAERKGYSVHLSLMDGSVYSGVVSLQLPYKKLRLKHTQGIVSIPFQEIKHCSTLIPVPF</sequence>
<gene>
    <name evidence="1" type="ORF">H9647_19300</name>
</gene>
<name>A0ABR8T4J5_9BACL</name>
<evidence type="ECO:0000313" key="1">
    <source>
        <dbReference type="EMBL" id="MBD7970214.1"/>
    </source>
</evidence>
<organism evidence="1 2">
    <name type="scientific">Paenibacillus gallinarum</name>
    <dbReference type="NCBI Taxonomy" id="2762232"/>
    <lineage>
        <taxon>Bacteria</taxon>
        <taxon>Bacillati</taxon>
        <taxon>Bacillota</taxon>
        <taxon>Bacilli</taxon>
        <taxon>Bacillales</taxon>
        <taxon>Paenibacillaceae</taxon>
        <taxon>Paenibacillus</taxon>
    </lineage>
</organism>
<dbReference type="EMBL" id="JACSQL010000010">
    <property type="protein sequence ID" value="MBD7970214.1"/>
    <property type="molecule type" value="Genomic_DNA"/>
</dbReference>
<evidence type="ECO:0000313" key="2">
    <source>
        <dbReference type="Proteomes" id="UP000608071"/>
    </source>
</evidence>
<reference evidence="1 2" key="1">
    <citation type="submission" date="2020-08" db="EMBL/GenBank/DDBJ databases">
        <title>A Genomic Blueprint of the Chicken Gut Microbiome.</title>
        <authorList>
            <person name="Gilroy R."/>
            <person name="Ravi A."/>
            <person name="Getino M."/>
            <person name="Pursley I."/>
            <person name="Horton D.L."/>
            <person name="Alikhan N.-F."/>
            <person name="Baker D."/>
            <person name="Gharbi K."/>
            <person name="Hall N."/>
            <person name="Watson M."/>
            <person name="Adriaenssens E.M."/>
            <person name="Foster-Nyarko E."/>
            <person name="Jarju S."/>
            <person name="Secka A."/>
            <person name="Antonio M."/>
            <person name="Oren A."/>
            <person name="Chaudhuri R."/>
            <person name="La Ragione R.M."/>
            <person name="Hildebrand F."/>
            <person name="Pallen M.J."/>
        </authorList>
    </citation>
    <scope>NUCLEOTIDE SEQUENCE [LARGE SCALE GENOMIC DNA]</scope>
    <source>
        <strain evidence="1 2">Sa2BVA9</strain>
    </source>
</reference>
<accession>A0ABR8T4J5</accession>
<protein>
    <submittedName>
        <fullName evidence="1">Uncharacterized protein</fullName>
    </submittedName>
</protein>
<dbReference type="RefSeq" id="WP_191803033.1">
    <property type="nucleotide sequence ID" value="NZ_JACSQL010000010.1"/>
</dbReference>
<keyword evidence="2" id="KW-1185">Reference proteome</keyword>
<dbReference type="Proteomes" id="UP000608071">
    <property type="component" value="Unassembled WGS sequence"/>
</dbReference>
<comment type="caution">
    <text evidence="1">The sequence shown here is derived from an EMBL/GenBank/DDBJ whole genome shotgun (WGS) entry which is preliminary data.</text>
</comment>